<keyword evidence="1" id="KW-1133">Transmembrane helix</keyword>
<feature type="transmembrane region" description="Helical" evidence="1">
    <location>
        <begin position="273"/>
        <end position="296"/>
    </location>
</feature>
<protein>
    <submittedName>
        <fullName evidence="2">SFRICE019034.2</fullName>
    </submittedName>
</protein>
<name>A0A2H1WQ90_SPOFR</name>
<gene>
    <name evidence="2" type="primary">SFRICE019034.2</name>
    <name evidence="2" type="ORF">SFRICE_019034.2</name>
</gene>
<proteinExistence type="predicted"/>
<feature type="transmembrane region" description="Helical" evidence="1">
    <location>
        <begin position="75"/>
        <end position="100"/>
    </location>
</feature>
<reference evidence="2" key="1">
    <citation type="submission" date="2016-07" db="EMBL/GenBank/DDBJ databases">
        <authorList>
            <person name="Bretaudeau A."/>
        </authorList>
    </citation>
    <scope>NUCLEOTIDE SEQUENCE</scope>
    <source>
        <strain evidence="2">Rice</strain>
        <tissue evidence="2">Whole body</tissue>
    </source>
</reference>
<organism evidence="2">
    <name type="scientific">Spodoptera frugiperda</name>
    <name type="common">Fall armyworm</name>
    <dbReference type="NCBI Taxonomy" id="7108"/>
    <lineage>
        <taxon>Eukaryota</taxon>
        <taxon>Metazoa</taxon>
        <taxon>Ecdysozoa</taxon>
        <taxon>Arthropoda</taxon>
        <taxon>Hexapoda</taxon>
        <taxon>Insecta</taxon>
        <taxon>Pterygota</taxon>
        <taxon>Neoptera</taxon>
        <taxon>Endopterygota</taxon>
        <taxon>Lepidoptera</taxon>
        <taxon>Glossata</taxon>
        <taxon>Ditrysia</taxon>
        <taxon>Noctuoidea</taxon>
        <taxon>Noctuidae</taxon>
        <taxon>Amphipyrinae</taxon>
        <taxon>Spodoptera</taxon>
    </lineage>
</organism>
<dbReference type="AlphaFoldDB" id="A0A2H1WQ90"/>
<sequence>MQNRRQNYINKEFLSIFSPFYFINSILCMRKYNISGNNVQIVTIKNIVGTIFVTCAMIGYYYATMKFTIFKSIEYISIYNVIYFEYLFNFVSVCIFNLCYSTKNVRLVFILYDINRSLYKSSDTKKFKKVSCISTAFLFFSCFALTVFKLFYDPYWTLMRALYVSSSILLDLELVHISIVIYMLTSKMKVWNKNTKSIDLGHNNDEIEIDKVSVLEELERAIISMNDAWNIIVKTSGFNILIHFITTFIQVLVYVGVLIIWSHAEFEDFDVAISHVFGVLLWVTKVFAVELGLCLACEAFYKELLRAQVIVVFKVSQDCKF</sequence>
<keyword evidence="1" id="KW-0812">Transmembrane</keyword>
<feature type="transmembrane region" description="Helical" evidence="1">
    <location>
        <begin position="130"/>
        <end position="151"/>
    </location>
</feature>
<accession>A0A2H1WQ90</accession>
<feature type="transmembrane region" description="Helical" evidence="1">
    <location>
        <begin position="163"/>
        <end position="184"/>
    </location>
</feature>
<evidence type="ECO:0000256" key="1">
    <source>
        <dbReference type="SAM" id="Phobius"/>
    </source>
</evidence>
<keyword evidence="1" id="KW-0472">Membrane</keyword>
<dbReference type="EMBL" id="ODYU01010219">
    <property type="protein sequence ID" value="SOQ55188.1"/>
    <property type="molecule type" value="Genomic_DNA"/>
</dbReference>
<feature type="transmembrane region" description="Helical" evidence="1">
    <location>
        <begin position="41"/>
        <end position="63"/>
    </location>
</feature>
<feature type="transmembrane region" description="Helical" evidence="1">
    <location>
        <begin position="240"/>
        <end position="261"/>
    </location>
</feature>
<evidence type="ECO:0000313" key="2">
    <source>
        <dbReference type="EMBL" id="SOQ55188.1"/>
    </source>
</evidence>